<dbReference type="Gene3D" id="3.10.20.310">
    <property type="entry name" value="membrane protein fhac"/>
    <property type="match status" value="1"/>
</dbReference>
<feature type="region of interest" description="Disordered" evidence="10">
    <location>
        <begin position="1"/>
        <end position="34"/>
    </location>
</feature>
<comment type="subcellular location">
    <subcellularLocation>
        <location evidence="9">Cell inner membrane</location>
        <topology evidence="9">Single-pass type II membrane protein</topology>
    </subcellularLocation>
    <subcellularLocation>
        <location evidence="1">Membrane</location>
    </subcellularLocation>
    <text evidence="9">Localizes to the division septum.</text>
</comment>
<dbReference type="Pfam" id="PF08478">
    <property type="entry name" value="POTRA_1"/>
    <property type="match status" value="1"/>
</dbReference>
<name>A0A7V7KVG0_9GAMM</name>
<dbReference type="AlphaFoldDB" id="A0A7V7KVG0"/>
<evidence type="ECO:0000256" key="4">
    <source>
        <dbReference type="ARBA" id="ARBA00022618"/>
    </source>
</evidence>
<comment type="function">
    <text evidence="9">Essential cell division protein. May link together the upstream cell division proteins, which are predominantly cytoplasmic, with the downstream cell division proteins, which are predominantly periplasmic. May control correct divisome assembly.</text>
</comment>
<dbReference type="EMBL" id="QOVF01000002">
    <property type="protein sequence ID" value="KAA0694965.1"/>
    <property type="molecule type" value="Genomic_DNA"/>
</dbReference>
<evidence type="ECO:0000256" key="5">
    <source>
        <dbReference type="ARBA" id="ARBA00022692"/>
    </source>
</evidence>
<dbReference type="PROSITE" id="PS51779">
    <property type="entry name" value="POTRA"/>
    <property type="match status" value="1"/>
</dbReference>
<proteinExistence type="inferred from homology"/>
<gene>
    <name evidence="9" type="primary">ftsQ</name>
    <name evidence="12" type="ORF">DT594_08835</name>
</gene>
<feature type="compositionally biased region" description="Low complexity" evidence="10">
    <location>
        <begin position="12"/>
        <end position="29"/>
    </location>
</feature>
<dbReference type="Proteomes" id="UP000463138">
    <property type="component" value="Unassembled WGS sequence"/>
</dbReference>
<evidence type="ECO:0000256" key="1">
    <source>
        <dbReference type="ARBA" id="ARBA00004370"/>
    </source>
</evidence>
<dbReference type="GO" id="GO:0005886">
    <property type="term" value="C:plasma membrane"/>
    <property type="evidence" value="ECO:0007669"/>
    <property type="project" value="UniProtKB-SubCell"/>
</dbReference>
<dbReference type="HAMAP" id="MF_00911">
    <property type="entry name" value="FtsQ_subfam"/>
    <property type="match status" value="1"/>
</dbReference>
<dbReference type="InterPro" id="IPR034746">
    <property type="entry name" value="POTRA"/>
</dbReference>
<dbReference type="Pfam" id="PF03799">
    <property type="entry name" value="FtsQ_DivIB_C"/>
    <property type="match status" value="1"/>
</dbReference>
<keyword evidence="13" id="KW-1185">Reference proteome</keyword>
<dbReference type="InterPro" id="IPR045335">
    <property type="entry name" value="FtsQ_C_sf"/>
</dbReference>
<evidence type="ECO:0000256" key="8">
    <source>
        <dbReference type="ARBA" id="ARBA00023306"/>
    </source>
</evidence>
<evidence type="ECO:0000256" key="9">
    <source>
        <dbReference type="HAMAP-Rule" id="MF_00911"/>
    </source>
</evidence>
<dbReference type="PANTHER" id="PTHR35851">
    <property type="entry name" value="CELL DIVISION PROTEIN FTSQ"/>
    <property type="match status" value="1"/>
</dbReference>
<keyword evidence="6 9" id="KW-1133">Transmembrane helix</keyword>
<comment type="subunit">
    <text evidence="9">Part of a complex composed of FtsB, FtsL and FtsQ.</text>
</comment>
<keyword evidence="4 9" id="KW-0132">Cell division</keyword>
<evidence type="ECO:0000256" key="7">
    <source>
        <dbReference type="ARBA" id="ARBA00023136"/>
    </source>
</evidence>
<evidence type="ECO:0000313" key="13">
    <source>
        <dbReference type="Proteomes" id="UP000463138"/>
    </source>
</evidence>
<comment type="similarity">
    <text evidence="9">Belongs to the FtsQ/DivIB family. FtsQ subfamily.</text>
</comment>
<dbReference type="InterPro" id="IPR005548">
    <property type="entry name" value="Cell_div_FtsQ/DivIB_C"/>
</dbReference>
<organism evidence="12 13">
    <name type="scientific">Halopseudomonas laoshanensis</name>
    <dbReference type="NCBI Taxonomy" id="2268758"/>
    <lineage>
        <taxon>Bacteria</taxon>
        <taxon>Pseudomonadati</taxon>
        <taxon>Pseudomonadota</taxon>
        <taxon>Gammaproteobacteria</taxon>
        <taxon>Pseudomonadales</taxon>
        <taxon>Pseudomonadaceae</taxon>
        <taxon>Halopseudomonas</taxon>
    </lineage>
</organism>
<evidence type="ECO:0000259" key="11">
    <source>
        <dbReference type="PROSITE" id="PS51779"/>
    </source>
</evidence>
<keyword evidence="2 9" id="KW-1003">Cell membrane</keyword>
<keyword evidence="3 9" id="KW-0997">Cell inner membrane</keyword>
<comment type="caution">
    <text evidence="12">The sequence shown here is derived from an EMBL/GenBank/DDBJ whole genome shotgun (WGS) entry which is preliminary data.</text>
</comment>
<keyword evidence="8 9" id="KW-0131">Cell cycle</keyword>
<evidence type="ECO:0000313" key="12">
    <source>
        <dbReference type="EMBL" id="KAA0694965.1"/>
    </source>
</evidence>
<dbReference type="GO" id="GO:0032153">
    <property type="term" value="C:cell division site"/>
    <property type="evidence" value="ECO:0007669"/>
    <property type="project" value="UniProtKB-UniRule"/>
</dbReference>
<dbReference type="InterPro" id="IPR026579">
    <property type="entry name" value="FtsQ"/>
</dbReference>
<dbReference type="GO" id="GO:0090529">
    <property type="term" value="P:cell septum assembly"/>
    <property type="evidence" value="ECO:0007669"/>
    <property type="project" value="InterPro"/>
</dbReference>
<evidence type="ECO:0000256" key="10">
    <source>
        <dbReference type="SAM" id="MobiDB-lite"/>
    </source>
</evidence>
<accession>A0A7V7KVG0</accession>
<dbReference type="OrthoDB" id="9790370at2"/>
<keyword evidence="7 9" id="KW-0472">Membrane</keyword>
<reference evidence="12 13" key="1">
    <citation type="submission" date="2018-07" db="EMBL/GenBank/DDBJ databases">
        <title>Pseudomonas laoshanensis sp. nov., isolated from soil.</title>
        <authorList>
            <person name="Sun J."/>
            <person name="Yu L."/>
            <person name="Wang M."/>
            <person name="Zhang C."/>
        </authorList>
    </citation>
    <scope>NUCLEOTIDE SEQUENCE [LARGE SCALE GENOMIC DNA]</scope>
    <source>
        <strain evidence="12 13">Y22</strain>
    </source>
</reference>
<evidence type="ECO:0000256" key="6">
    <source>
        <dbReference type="ARBA" id="ARBA00022989"/>
    </source>
</evidence>
<keyword evidence="5 9" id="KW-0812">Transmembrane</keyword>
<protein>
    <recommendedName>
        <fullName evidence="9">Cell division protein FtsQ</fullName>
    </recommendedName>
</protein>
<sequence length="288" mass="32245">MLGAMIRDPRAGKATTRRSASSRGAVRVSQPAPRTWPSLSLGSLSLGGAFGRAQQILWPVLLLALGIGLYELGSRLWPLADRPIDLVSVQGELQYIDPTSVQAVIQPYLNESFLGIDLSAMRSDLAAMPWVAGVSVTRVWPDQLIVHLDEQMPVARWGSDALLNNEGKAFSPEDISRFADLPQLSGPQRAQQRVMQYYQQFNRLLRPYGLGVAELELRERGSWFLTTQDGMHVLLGRDKLVDKMQRFLTIDQHMLSEYREQIERVDLRYSNAMAVAWREPVAQASTGE</sequence>
<dbReference type="RefSeq" id="WP_149332341.1">
    <property type="nucleotide sequence ID" value="NZ_QOVF01000002.1"/>
</dbReference>
<evidence type="ECO:0000256" key="3">
    <source>
        <dbReference type="ARBA" id="ARBA00022519"/>
    </source>
</evidence>
<dbReference type="InterPro" id="IPR013685">
    <property type="entry name" value="POTRA_FtsQ_type"/>
</dbReference>
<dbReference type="Gene3D" id="3.40.50.11690">
    <property type="entry name" value="Cell division protein FtsQ/DivIB"/>
    <property type="match status" value="1"/>
</dbReference>
<feature type="domain" description="POTRA" evidence="11">
    <location>
        <begin position="82"/>
        <end position="151"/>
    </location>
</feature>
<evidence type="ECO:0000256" key="2">
    <source>
        <dbReference type="ARBA" id="ARBA00022475"/>
    </source>
</evidence>
<dbReference type="PANTHER" id="PTHR35851:SF1">
    <property type="entry name" value="CELL DIVISION PROTEIN FTSQ"/>
    <property type="match status" value="1"/>
</dbReference>
<dbReference type="GO" id="GO:0043093">
    <property type="term" value="P:FtsZ-dependent cytokinesis"/>
    <property type="evidence" value="ECO:0007669"/>
    <property type="project" value="UniProtKB-UniRule"/>
</dbReference>